<organism evidence="2">
    <name type="scientific">uncultured Thermomicrobiales bacterium</name>
    <dbReference type="NCBI Taxonomy" id="1645740"/>
    <lineage>
        <taxon>Bacteria</taxon>
        <taxon>Pseudomonadati</taxon>
        <taxon>Thermomicrobiota</taxon>
        <taxon>Thermomicrobia</taxon>
        <taxon>Thermomicrobiales</taxon>
        <taxon>environmental samples</taxon>
    </lineage>
</organism>
<protein>
    <submittedName>
        <fullName evidence="2">Uncharacterized protein</fullName>
    </submittedName>
</protein>
<evidence type="ECO:0000313" key="2">
    <source>
        <dbReference type="EMBL" id="CAA9572812.1"/>
    </source>
</evidence>
<feature type="compositionally biased region" description="Low complexity" evidence="1">
    <location>
        <begin position="63"/>
        <end position="77"/>
    </location>
</feature>
<feature type="compositionally biased region" description="Low complexity" evidence="1">
    <location>
        <begin position="9"/>
        <end position="18"/>
    </location>
</feature>
<dbReference type="AlphaFoldDB" id="A0A6J4V9R8"/>
<sequence length="150" mass="15770">RRRVLPGMPAAGRRSAAPRSPPAPRCPRARLLMGERGTAPAGARGGGHRLPAREGAGADDRPAPASVPRGRPPGRGQAHARRAGARVRRALHPGDPRPVRHRRAGVGAARQWGRGPPLRRARPGGVPPLARGRAPARRVRPAGHRPPSAL</sequence>
<feature type="non-terminal residue" evidence="2">
    <location>
        <position position="1"/>
    </location>
</feature>
<reference evidence="2" key="1">
    <citation type="submission" date="2020-02" db="EMBL/GenBank/DDBJ databases">
        <authorList>
            <person name="Meier V. D."/>
        </authorList>
    </citation>
    <scope>NUCLEOTIDE SEQUENCE</scope>
    <source>
        <strain evidence="2">AVDCRST_MAG33</strain>
    </source>
</reference>
<feature type="compositionally biased region" description="Basic residues" evidence="1">
    <location>
        <begin position="134"/>
        <end position="143"/>
    </location>
</feature>
<feature type="compositionally biased region" description="Basic residues" evidence="1">
    <location>
        <begin position="78"/>
        <end position="91"/>
    </location>
</feature>
<feature type="compositionally biased region" description="Low complexity" evidence="1">
    <location>
        <begin position="105"/>
        <end position="116"/>
    </location>
</feature>
<accession>A0A6J4V9R8</accession>
<evidence type="ECO:0000256" key="1">
    <source>
        <dbReference type="SAM" id="MobiDB-lite"/>
    </source>
</evidence>
<feature type="compositionally biased region" description="Low complexity" evidence="1">
    <location>
        <begin position="123"/>
        <end position="133"/>
    </location>
</feature>
<dbReference type="EMBL" id="CADCWK010000331">
    <property type="protein sequence ID" value="CAA9572812.1"/>
    <property type="molecule type" value="Genomic_DNA"/>
</dbReference>
<proteinExistence type="predicted"/>
<feature type="non-terminal residue" evidence="2">
    <location>
        <position position="150"/>
    </location>
</feature>
<gene>
    <name evidence="2" type="ORF">AVDCRST_MAG33-2713</name>
</gene>
<feature type="region of interest" description="Disordered" evidence="1">
    <location>
        <begin position="1"/>
        <end position="150"/>
    </location>
</feature>
<name>A0A6J4V9R8_9BACT</name>